<name>A0AA37HXF6_SEGBR</name>
<evidence type="ECO:0000256" key="1">
    <source>
        <dbReference type="SAM" id="Phobius"/>
    </source>
</evidence>
<gene>
    <name evidence="3" type="ORF">CIK91_01715</name>
    <name evidence="2" type="ORF">PRRU23_11330</name>
</gene>
<reference evidence="3 4" key="1">
    <citation type="submission" date="2017-08" db="EMBL/GenBank/DDBJ databases">
        <title>Comparative genomics of non-oral Prevotella species.</title>
        <authorList>
            <person name="Accetto T."/>
            <person name="Nograsek B."/>
            <person name="Avgustin G."/>
        </authorList>
    </citation>
    <scope>NUCLEOTIDE SEQUENCE [LARGE SCALE GENOMIC DNA]</scope>
    <source>
        <strain evidence="3 4">TC1-1</strain>
    </source>
</reference>
<dbReference type="Pfam" id="PF14897">
    <property type="entry name" value="EpsG"/>
    <property type="match status" value="1"/>
</dbReference>
<feature type="transmembrane region" description="Helical" evidence="1">
    <location>
        <begin position="32"/>
        <end position="52"/>
    </location>
</feature>
<dbReference type="AlphaFoldDB" id="A0AA37HXF6"/>
<dbReference type="EMBL" id="BPTR01000001">
    <property type="protein sequence ID" value="GJG27433.1"/>
    <property type="molecule type" value="Genomic_DNA"/>
</dbReference>
<dbReference type="EMBL" id="NPJF01000015">
    <property type="protein sequence ID" value="OYP56948.1"/>
    <property type="molecule type" value="Genomic_DNA"/>
</dbReference>
<organism evidence="2 5">
    <name type="scientific">Segatella bryantii</name>
    <name type="common">Prevotella bryantii</name>
    <dbReference type="NCBI Taxonomy" id="77095"/>
    <lineage>
        <taxon>Bacteria</taxon>
        <taxon>Pseudomonadati</taxon>
        <taxon>Bacteroidota</taxon>
        <taxon>Bacteroidia</taxon>
        <taxon>Bacteroidales</taxon>
        <taxon>Prevotellaceae</taxon>
        <taxon>Segatella</taxon>
    </lineage>
</organism>
<keyword evidence="4" id="KW-1185">Reference proteome</keyword>
<evidence type="ECO:0000313" key="4">
    <source>
        <dbReference type="Proteomes" id="UP000216189"/>
    </source>
</evidence>
<dbReference type="Proteomes" id="UP000887043">
    <property type="component" value="Unassembled WGS sequence"/>
</dbReference>
<comment type="caution">
    <text evidence="2">The sequence shown here is derived from an EMBL/GenBank/DDBJ whole genome shotgun (WGS) entry which is preliminary data.</text>
</comment>
<evidence type="ECO:0000313" key="5">
    <source>
        <dbReference type="Proteomes" id="UP000887043"/>
    </source>
</evidence>
<dbReference type="RefSeq" id="WP_006283486.1">
    <property type="nucleotide sequence ID" value="NZ_BPTR01000001.1"/>
</dbReference>
<evidence type="ECO:0000313" key="2">
    <source>
        <dbReference type="EMBL" id="GJG27433.1"/>
    </source>
</evidence>
<feature type="transmembrane region" description="Helical" evidence="1">
    <location>
        <begin position="302"/>
        <end position="321"/>
    </location>
</feature>
<feature type="transmembrane region" description="Helical" evidence="1">
    <location>
        <begin position="106"/>
        <end position="125"/>
    </location>
</feature>
<feature type="transmembrane region" description="Helical" evidence="1">
    <location>
        <begin position="275"/>
        <end position="293"/>
    </location>
</feature>
<keyword evidence="1" id="KW-0472">Membrane</keyword>
<feature type="transmembrane region" description="Helical" evidence="1">
    <location>
        <begin position="327"/>
        <end position="352"/>
    </location>
</feature>
<feature type="transmembrane region" description="Helical" evidence="1">
    <location>
        <begin position="131"/>
        <end position="150"/>
    </location>
</feature>
<keyword evidence="1" id="KW-0812">Transmembrane</keyword>
<evidence type="ECO:0000313" key="3">
    <source>
        <dbReference type="EMBL" id="OYP56948.1"/>
    </source>
</evidence>
<feature type="transmembrane region" description="Helical" evidence="1">
    <location>
        <begin position="251"/>
        <end position="269"/>
    </location>
</feature>
<feature type="transmembrane region" description="Helical" evidence="1">
    <location>
        <begin position="207"/>
        <end position="230"/>
    </location>
</feature>
<dbReference type="Proteomes" id="UP000216189">
    <property type="component" value="Unassembled WGS sequence"/>
</dbReference>
<proteinExistence type="predicted"/>
<accession>A0AA37HXF6</accession>
<protein>
    <submittedName>
        <fullName evidence="3">EpsG family protein</fullName>
    </submittedName>
</protein>
<reference evidence="2" key="2">
    <citation type="submission" date="2021-08" db="EMBL/GenBank/DDBJ databases">
        <title>Prevotella lacticifex sp. nov., isolated from rumen of cow.</title>
        <authorList>
            <person name="Shinkai T."/>
            <person name="Ikeyama N."/>
            <person name="Kumagai M."/>
            <person name="Ohmori H."/>
            <person name="Sakamoto M."/>
            <person name="Ohkuma M."/>
            <person name="Mitsumori M."/>
        </authorList>
    </citation>
    <scope>NUCLEOTIDE SEQUENCE</scope>
    <source>
        <strain evidence="2">DSM 11371</strain>
    </source>
</reference>
<dbReference type="GeneID" id="72479508"/>
<keyword evidence="1" id="KW-1133">Transmembrane helix</keyword>
<dbReference type="InterPro" id="IPR049458">
    <property type="entry name" value="EpsG-like"/>
</dbReference>
<sequence>MIIYFIIFFASVFLYLFNDVNRKNGVTSVQMPILIIFMLFLACFVGFGDMLGGYDRYIYAELFDDVANTLSRDMNIHMAYIFQQWPKETAYIWINIAIAHITENRYIFIMIYTMILYVFIFDSIRKYCSDYPFAIMLFLSLWFFFTFTYLRQVMGAAIGWMCVRFIINRQPIPFLICWYIAFRCHNSAVVLLPMYFVPIRKYSVNQIVIVMVLCFLFGISGLGTAIFNAYGEADPERKNNPATETGFRLPYLLEAVFFLYIILSRYIEIPNEKKYIVLLNMALVFCAILLFFIKSENGGRMSWYFMIGVISTVTFVCTHTPNNRQYAYVLIVVGFFLFQRIVFAWGVLLYPYKTFFSNGFREGDKIHEEYEYDRKYDDEKMYRAPIHFQ</sequence>